<reference evidence="1" key="1">
    <citation type="submission" date="2021-12" db="EMBL/GenBank/DDBJ databases">
        <title>Curvularia clavata genome.</title>
        <authorList>
            <person name="Cao Y."/>
        </authorList>
    </citation>
    <scope>NUCLEOTIDE SEQUENCE</scope>
    <source>
        <strain evidence="1">Yc1106</strain>
    </source>
</reference>
<dbReference type="VEuPathDB" id="FungiDB:yc1106_07369"/>
<accession>A0A9Q9DVL5</accession>
<evidence type="ECO:0000313" key="1">
    <source>
        <dbReference type="EMBL" id="USP80095.1"/>
    </source>
</evidence>
<proteinExistence type="predicted"/>
<protein>
    <submittedName>
        <fullName evidence="1">Ariadne RING finger</fullName>
    </submittedName>
</protein>
<dbReference type="AlphaFoldDB" id="A0A9Q9DVL5"/>
<dbReference type="Proteomes" id="UP001056012">
    <property type="component" value="Chromosome 5"/>
</dbReference>
<sequence length="306" mass="34285">MDDELTALALQLEELEHYSDTRKGKHPVGQKPNIEVVYDEFCAELRDYKSFLEDQKLAKSIGEAVQSDSRVIADISQQEAQASEDHCFAWELSQNDPKIETPPSHVGPLHANFLGRLSMVVEAALAPSRNAVSDDETEAGPSMSPAERHADILNKFSIKSHCCACAEQYPQASLITLNCDDKYCINCIKGLFMRSTRDESLYPPRCCKKPIPLALIAKHMSPVELATFEFARDFFYLQASRRVQIESYVPTAQQRHALSAKTRIMLAKTALKTQQYSRQGIWLATWGGRHAMLATVSSIYEVDATI</sequence>
<evidence type="ECO:0000313" key="2">
    <source>
        <dbReference type="Proteomes" id="UP001056012"/>
    </source>
</evidence>
<dbReference type="OrthoDB" id="10009520at2759"/>
<dbReference type="EMBL" id="CP089278">
    <property type="protein sequence ID" value="USP80095.1"/>
    <property type="molecule type" value="Genomic_DNA"/>
</dbReference>
<name>A0A9Q9DVL5_CURCL</name>
<gene>
    <name evidence="1" type="ORF">yc1106_07369</name>
</gene>
<keyword evidence="2" id="KW-1185">Reference proteome</keyword>
<organism evidence="1 2">
    <name type="scientific">Curvularia clavata</name>
    <dbReference type="NCBI Taxonomy" id="95742"/>
    <lineage>
        <taxon>Eukaryota</taxon>
        <taxon>Fungi</taxon>
        <taxon>Dikarya</taxon>
        <taxon>Ascomycota</taxon>
        <taxon>Pezizomycotina</taxon>
        <taxon>Dothideomycetes</taxon>
        <taxon>Pleosporomycetidae</taxon>
        <taxon>Pleosporales</taxon>
        <taxon>Pleosporineae</taxon>
        <taxon>Pleosporaceae</taxon>
        <taxon>Curvularia</taxon>
    </lineage>
</organism>